<proteinExistence type="predicted"/>
<evidence type="ECO:0000256" key="1">
    <source>
        <dbReference type="SAM" id="Phobius"/>
    </source>
</evidence>
<keyword evidence="1" id="KW-1133">Transmembrane helix</keyword>
<keyword evidence="1" id="KW-0472">Membrane</keyword>
<dbReference type="AlphaFoldDB" id="A0AAN5CR46"/>
<name>A0AAN5CR46_9BILA</name>
<feature type="non-terminal residue" evidence="2">
    <location>
        <position position="79"/>
    </location>
</feature>
<dbReference type="Proteomes" id="UP001328107">
    <property type="component" value="Unassembled WGS sequence"/>
</dbReference>
<evidence type="ECO:0000313" key="2">
    <source>
        <dbReference type="EMBL" id="GMR48895.1"/>
    </source>
</evidence>
<feature type="transmembrane region" description="Helical" evidence="1">
    <location>
        <begin position="52"/>
        <end position="77"/>
    </location>
</feature>
<gene>
    <name evidence="2" type="ORF">PMAYCL1PPCAC_19090</name>
</gene>
<protein>
    <recommendedName>
        <fullName evidence="4">G protein-coupled receptor</fullName>
    </recommendedName>
</protein>
<evidence type="ECO:0008006" key="4">
    <source>
        <dbReference type="Google" id="ProtNLM"/>
    </source>
</evidence>
<feature type="transmembrane region" description="Helical" evidence="1">
    <location>
        <begin position="12"/>
        <end position="31"/>
    </location>
</feature>
<dbReference type="EMBL" id="BTRK01000004">
    <property type="protein sequence ID" value="GMR48895.1"/>
    <property type="molecule type" value="Genomic_DNA"/>
</dbReference>
<organism evidence="2 3">
    <name type="scientific">Pristionchus mayeri</name>
    <dbReference type="NCBI Taxonomy" id="1317129"/>
    <lineage>
        <taxon>Eukaryota</taxon>
        <taxon>Metazoa</taxon>
        <taxon>Ecdysozoa</taxon>
        <taxon>Nematoda</taxon>
        <taxon>Chromadorea</taxon>
        <taxon>Rhabditida</taxon>
        <taxon>Rhabditina</taxon>
        <taxon>Diplogasteromorpha</taxon>
        <taxon>Diplogasteroidea</taxon>
        <taxon>Neodiplogasteridae</taxon>
        <taxon>Pristionchus</taxon>
    </lineage>
</organism>
<feature type="non-terminal residue" evidence="2">
    <location>
        <position position="1"/>
    </location>
</feature>
<accession>A0AAN5CR46</accession>
<sequence>VSIQFQTALRAIYYIVCGISALLYVRTYWLIKHHRGNLIEHENHRTGPETIILKQAVVIFGIYIASLEVSTILPLLFSS</sequence>
<evidence type="ECO:0000313" key="3">
    <source>
        <dbReference type="Proteomes" id="UP001328107"/>
    </source>
</evidence>
<reference evidence="3" key="1">
    <citation type="submission" date="2022-10" db="EMBL/GenBank/DDBJ databases">
        <title>Genome assembly of Pristionchus species.</title>
        <authorList>
            <person name="Yoshida K."/>
            <person name="Sommer R.J."/>
        </authorList>
    </citation>
    <scope>NUCLEOTIDE SEQUENCE [LARGE SCALE GENOMIC DNA]</scope>
    <source>
        <strain evidence="3">RS5460</strain>
    </source>
</reference>
<keyword evidence="3" id="KW-1185">Reference proteome</keyword>
<comment type="caution">
    <text evidence="2">The sequence shown here is derived from an EMBL/GenBank/DDBJ whole genome shotgun (WGS) entry which is preliminary data.</text>
</comment>
<keyword evidence="1" id="KW-0812">Transmembrane</keyword>